<organism evidence="1 2">
    <name type="scientific">Mythimna loreyi</name>
    <dbReference type="NCBI Taxonomy" id="667449"/>
    <lineage>
        <taxon>Eukaryota</taxon>
        <taxon>Metazoa</taxon>
        <taxon>Ecdysozoa</taxon>
        <taxon>Arthropoda</taxon>
        <taxon>Hexapoda</taxon>
        <taxon>Insecta</taxon>
        <taxon>Pterygota</taxon>
        <taxon>Neoptera</taxon>
        <taxon>Endopterygota</taxon>
        <taxon>Lepidoptera</taxon>
        <taxon>Glossata</taxon>
        <taxon>Ditrysia</taxon>
        <taxon>Noctuoidea</taxon>
        <taxon>Noctuidae</taxon>
        <taxon>Noctuinae</taxon>
        <taxon>Hadenini</taxon>
        <taxon>Mythimna</taxon>
    </lineage>
</organism>
<reference evidence="1" key="1">
    <citation type="submission" date="2023-03" db="EMBL/GenBank/DDBJ databases">
        <title>Chromosome-level genomes of two armyworms, Mythimna separata and Mythimna loreyi, provide insights into the biosynthesis and reception of sex pheromones.</title>
        <authorList>
            <person name="Zhao H."/>
        </authorList>
    </citation>
    <scope>NUCLEOTIDE SEQUENCE</scope>
    <source>
        <strain evidence="1">BeijingLab</strain>
    </source>
</reference>
<dbReference type="Proteomes" id="UP001231649">
    <property type="component" value="Chromosome 24"/>
</dbReference>
<name>A0ACC2QBN1_9NEOP</name>
<keyword evidence="2" id="KW-1185">Reference proteome</keyword>
<evidence type="ECO:0000313" key="2">
    <source>
        <dbReference type="Proteomes" id="UP001231649"/>
    </source>
</evidence>
<proteinExistence type="predicted"/>
<gene>
    <name evidence="1" type="ORF">PYW08_009714</name>
</gene>
<evidence type="ECO:0000313" key="1">
    <source>
        <dbReference type="EMBL" id="KAJ8709710.1"/>
    </source>
</evidence>
<accession>A0ACC2QBN1</accession>
<protein>
    <submittedName>
        <fullName evidence="1">Uncharacterized protein</fullName>
    </submittedName>
</protein>
<comment type="caution">
    <text evidence="1">The sequence shown here is derived from an EMBL/GenBank/DDBJ whole genome shotgun (WGS) entry which is preliminary data.</text>
</comment>
<dbReference type="EMBL" id="CM056800">
    <property type="protein sequence ID" value="KAJ8709710.1"/>
    <property type="molecule type" value="Genomic_DNA"/>
</dbReference>
<sequence length="220" mass="25741">MGINKYAAKEKHLIMHHVPKRILLLSEPKKVFAYSEQDLPKYTKSGIRQSALRGRLHNSDIAWPYLRRLIALKRMYKHKLSQERLQIIDRMIEASNATMYSKLASCAIDLKRAETAKDMKKKKSWSSSEWKKHTEYLAQIANPKKVFKPPPHDRGKAVPLDVLLPRLQVISTRPDFKCYKKITDEEWYRDPEKVSPKALKYQASERTKKLAVARVVHTDY</sequence>